<comment type="catalytic activity">
    <reaction evidence="8">
        <text>ATP + H2O = ADP + phosphate + H(+)</text>
        <dbReference type="Rhea" id="RHEA:13065"/>
        <dbReference type="ChEBI" id="CHEBI:15377"/>
        <dbReference type="ChEBI" id="CHEBI:15378"/>
        <dbReference type="ChEBI" id="CHEBI:30616"/>
        <dbReference type="ChEBI" id="CHEBI:43474"/>
        <dbReference type="ChEBI" id="CHEBI:456216"/>
        <dbReference type="EC" id="5.6.2.4"/>
    </reaction>
</comment>
<dbReference type="PANTHER" id="PTHR11070:SF45">
    <property type="entry name" value="DNA 3'-5' HELICASE"/>
    <property type="match status" value="1"/>
</dbReference>
<name>A0ABV8XYC4_9MICC</name>
<keyword evidence="3 9" id="KW-0347">Helicase</keyword>
<evidence type="ECO:0000256" key="4">
    <source>
        <dbReference type="ARBA" id="ARBA00022840"/>
    </source>
</evidence>
<gene>
    <name evidence="12" type="ORF">ACFO0K_08700</name>
</gene>
<dbReference type="InterPro" id="IPR000212">
    <property type="entry name" value="DNA_helicase_UvrD/REP"/>
</dbReference>
<dbReference type="InterPro" id="IPR027417">
    <property type="entry name" value="P-loop_NTPase"/>
</dbReference>
<dbReference type="EMBL" id="JBHSEN010000001">
    <property type="protein sequence ID" value="MFC4429758.1"/>
    <property type="molecule type" value="Genomic_DNA"/>
</dbReference>
<keyword evidence="1 9" id="KW-0547">Nucleotide-binding</keyword>
<dbReference type="PROSITE" id="PS51198">
    <property type="entry name" value="UVRD_HELICASE_ATP_BIND"/>
    <property type="match status" value="1"/>
</dbReference>
<organism evidence="12 13">
    <name type="scientific">Citricoccus alkalitolerans</name>
    <dbReference type="NCBI Taxonomy" id="246603"/>
    <lineage>
        <taxon>Bacteria</taxon>
        <taxon>Bacillati</taxon>
        <taxon>Actinomycetota</taxon>
        <taxon>Actinomycetes</taxon>
        <taxon>Micrococcales</taxon>
        <taxon>Micrococcaceae</taxon>
        <taxon>Citricoccus</taxon>
    </lineage>
</organism>
<reference evidence="13" key="1">
    <citation type="journal article" date="2019" name="Int. J. Syst. Evol. Microbiol.">
        <title>The Global Catalogue of Microorganisms (GCM) 10K type strain sequencing project: providing services to taxonomists for standard genome sequencing and annotation.</title>
        <authorList>
            <consortium name="The Broad Institute Genomics Platform"/>
            <consortium name="The Broad Institute Genome Sequencing Center for Infectious Disease"/>
            <person name="Wu L."/>
            <person name="Ma J."/>
        </authorList>
    </citation>
    <scope>NUCLEOTIDE SEQUENCE [LARGE SCALE GENOMIC DNA]</scope>
    <source>
        <strain evidence="13">CGMCC 1.12125</strain>
    </source>
</reference>
<dbReference type="EC" id="5.6.2.4" evidence="7"/>
<evidence type="ECO:0000256" key="5">
    <source>
        <dbReference type="ARBA" id="ARBA00023235"/>
    </source>
</evidence>
<dbReference type="SUPFAM" id="SSF52540">
    <property type="entry name" value="P-loop containing nucleoside triphosphate hydrolases"/>
    <property type="match status" value="1"/>
</dbReference>
<comment type="caution">
    <text evidence="12">The sequence shown here is derived from an EMBL/GenBank/DDBJ whole genome shotgun (WGS) entry which is preliminary data.</text>
</comment>
<comment type="catalytic activity">
    <reaction evidence="6">
        <text>Couples ATP hydrolysis with the unwinding of duplex DNA by translocating in the 3'-5' direction.</text>
        <dbReference type="EC" id="5.6.2.4"/>
    </reaction>
</comment>
<dbReference type="InterPro" id="IPR014017">
    <property type="entry name" value="DNA_helicase_UvrD-like_C"/>
</dbReference>
<dbReference type="RefSeq" id="WP_344227822.1">
    <property type="nucleotide sequence ID" value="NZ_BAAALH010000002.1"/>
</dbReference>
<protein>
    <recommendedName>
        <fullName evidence="7">DNA 3'-5' helicase</fullName>
        <ecNumber evidence="7">5.6.2.4</ecNumber>
    </recommendedName>
</protein>
<dbReference type="Proteomes" id="UP001595965">
    <property type="component" value="Unassembled WGS sequence"/>
</dbReference>
<feature type="domain" description="UvrD-like helicase ATP-binding" evidence="11">
    <location>
        <begin position="287"/>
        <end position="594"/>
    </location>
</feature>
<feature type="binding site" evidence="9">
    <location>
        <begin position="308"/>
        <end position="315"/>
    </location>
    <ligand>
        <name>ATP</name>
        <dbReference type="ChEBI" id="CHEBI:30616"/>
    </ligand>
</feature>
<dbReference type="Pfam" id="PF00580">
    <property type="entry name" value="UvrD-helicase"/>
    <property type="match status" value="1"/>
</dbReference>
<evidence type="ECO:0000313" key="13">
    <source>
        <dbReference type="Proteomes" id="UP001595965"/>
    </source>
</evidence>
<evidence type="ECO:0000313" key="12">
    <source>
        <dbReference type="EMBL" id="MFC4429758.1"/>
    </source>
</evidence>
<dbReference type="Gene3D" id="3.40.50.300">
    <property type="entry name" value="P-loop containing nucleotide triphosphate hydrolases"/>
    <property type="match status" value="2"/>
</dbReference>
<dbReference type="InterPro" id="IPR014016">
    <property type="entry name" value="UvrD-like_ATP-bd"/>
</dbReference>
<sequence>MTAQHKQLLMDRGFPSSYDRSIAGRVTATIEKLFKGTSTNGLHVEPIQNCADKRVRTARVDDFHRMVLFDLGSWLLLYGVYPHDDAYVVAAKAYARVNPTSGAAEIRQSEGADGNTRGRYTDSELKALVEARAAELLVERQGSQESPVAVEQEMPEPAWPSANPLADYAAEQLTGRLGIDGPVAEYAVNAPSDEELLTVLGRVGGWQADALMDLASGTSLEEVRSSYAIADGDKSTGGTAIGVPSATEAVVRAATDERAASQFHLIEDDEALARALTNGNFDAWRLFLHPDQQKYVDKETSGPFRLSGGAGTGKTVVLVHRAVRLARQRPDARILVVSFTRNLVEMIHEQIRSLGPDVRMAESLGRPGISVLTLDQVAHRVLDDGARSGRLPAAMEAVLGWGIRRVPEYRSTGAYGASPWGEAIEAAGGALPENLRSVHFFQSEYQEVVLPGGNTKEIDYLRAPRTGRGSRLGRNQRRAVWQAVTQYRDDGLVAQAIDWDEAATVAAELLTIEKGTLPADHVLIDEGQDFTPARWLLARAVVAEGPDDLFIAEDSNQRIYGNRIVLGHYGIRIVGRSRRLRLNYRTTEQNLQLALKVLTGGSYDLDEAEGDHPERPIERDSDRYISSRSGPRPLLLPAPDLAQEYGLVAGLLKTWITEVEEVGLKAGTLGILTRTKRERDDFVRAMGERGVAVAPVDKQDVPDSTPAVMTLHRAKGTEFSRVVLFGVSESSIPKFFDGSTYDEQAREQSGLRERSLLYVGATRARDMLAISWNKEASPYLPTVG</sequence>
<evidence type="ECO:0000256" key="9">
    <source>
        <dbReference type="PROSITE-ProRule" id="PRU00560"/>
    </source>
</evidence>
<accession>A0ABV8XYC4</accession>
<feature type="compositionally biased region" description="Basic and acidic residues" evidence="10">
    <location>
        <begin position="610"/>
        <end position="624"/>
    </location>
</feature>
<keyword evidence="2 9" id="KW-0378">Hydrolase</keyword>
<evidence type="ECO:0000256" key="2">
    <source>
        <dbReference type="ARBA" id="ARBA00022801"/>
    </source>
</evidence>
<evidence type="ECO:0000259" key="11">
    <source>
        <dbReference type="PROSITE" id="PS51198"/>
    </source>
</evidence>
<keyword evidence="13" id="KW-1185">Reference proteome</keyword>
<dbReference type="PANTHER" id="PTHR11070">
    <property type="entry name" value="UVRD / RECB / PCRA DNA HELICASE FAMILY MEMBER"/>
    <property type="match status" value="1"/>
</dbReference>
<evidence type="ECO:0000256" key="6">
    <source>
        <dbReference type="ARBA" id="ARBA00034617"/>
    </source>
</evidence>
<evidence type="ECO:0000256" key="10">
    <source>
        <dbReference type="SAM" id="MobiDB-lite"/>
    </source>
</evidence>
<evidence type="ECO:0000256" key="3">
    <source>
        <dbReference type="ARBA" id="ARBA00022806"/>
    </source>
</evidence>
<feature type="region of interest" description="Disordered" evidence="10">
    <location>
        <begin position="605"/>
        <end position="624"/>
    </location>
</feature>
<evidence type="ECO:0000256" key="8">
    <source>
        <dbReference type="ARBA" id="ARBA00048988"/>
    </source>
</evidence>
<proteinExistence type="predicted"/>
<evidence type="ECO:0000256" key="7">
    <source>
        <dbReference type="ARBA" id="ARBA00034808"/>
    </source>
</evidence>
<evidence type="ECO:0000256" key="1">
    <source>
        <dbReference type="ARBA" id="ARBA00022741"/>
    </source>
</evidence>
<keyword evidence="5" id="KW-0413">Isomerase</keyword>
<keyword evidence="4 9" id="KW-0067">ATP-binding</keyword>
<dbReference type="Pfam" id="PF13361">
    <property type="entry name" value="UvrD_C"/>
    <property type="match status" value="1"/>
</dbReference>